<feature type="compositionally biased region" description="Low complexity" evidence="1">
    <location>
        <begin position="111"/>
        <end position="120"/>
    </location>
</feature>
<sequence>MSSFAFAPSTVATNHWTPDVYVPDVYEPDYPVAIGNPYGDYFNQQQGLYPPMPMFDNYDIVGGPSTIIQDADPQLLMDYGFDIDVPITYVPTYPTYPSVPGTPVMEPQDHSLQPLSQHQIPLPPPPTQPTRRQPHRKARATKTTVEQTASTTPAKKKSTKRAVTVAKNAAPKPAAAAKKAAVKKVAPKPAAAPNAVAASQAEAPLKKEPCPVCGVKRIPDRKTLVRHDSSRAHTAALIAAGVQLSEHQKLLCRYGCGASFHSRSDSRLRHEHGCANRHD</sequence>
<evidence type="ECO:0000256" key="1">
    <source>
        <dbReference type="SAM" id="MobiDB-lite"/>
    </source>
</evidence>
<dbReference type="RefSeq" id="XP_024342410.1">
    <property type="nucleotide sequence ID" value="XM_024482625.1"/>
</dbReference>
<feature type="region of interest" description="Disordered" evidence="1">
    <location>
        <begin position="100"/>
        <end position="170"/>
    </location>
</feature>
<evidence type="ECO:0000313" key="2">
    <source>
        <dbReference type="EMBL" id="OSX65616.1"/>
    </source>
</evidence>
<evidence type="ECO:0000313" key="3">
    <source>
        <dbReference type="Proteomes" id="UP000194127"/>
    </source>
</evidence>
<protein>
    <submittedName>
        <fullName evidence="2">Uncharacterized protein</fullName>
    </submittedName>
</protein>
<name>A0A1X6NB01_9APHY</name>
<organism evidence="2 3">
    <name type="scientific">Postia placenta MAD-698-R-SB12</name>
    <dbReference type="NCBI Taxonomy" id="670580"/>
    <lineage>
        <taxon>Eukaryota</taxon>
        <taxon>Fungi</taxon>
        <taxon>Dikarya</taxon>
        <taxon>Basidiomycota</taxon>
        <taxon>Agaricomycotina</taxon>
        <taxon>Agaricomycetes</taxon>
        <taxon>Polyporales</taxon>
        <taxon>Adustoporiaceae</taxon>
        <taxon>Rhodonia</taxon>
    </lineage>
</organism>
<keyword evidence="3" id="KW-1185">Reference proteome</keyword>
<reference evidence="2 3" key="1">
    <citation type="submission" date="2017-04" db="EMBL/GenBank/DDBJ databases">
        <title>Genome Sequence of the Model Brown-Rot Fungus Postia placenta SB12.</title>
        <authorList>
            <consortium name="DOE Joint Genome Institute"/>
            <person name="Gaskell J."/>
            <person name="Kersten P."/>
            <person name="Larrondo L.F."/>
            <person name="Canessa P."/>
            <person name="Martinez D."/>
            <person name="Hibbett D."/>
            <person name="Schmoll M."/>
            <person name="Kubicek C.P."/>
            <person name="Martinez A.T."/>
            <person name="Yadav J."/>
            <person name="Master E."/>
            <person name="Magnuson J.K."/>
            <person name="James T."/>
            <person name="Yaver D."/>
            <person name="Berka R."/>
            <person name="Labutti K."/>
            <person name="Lipzen A."/>
            <person name="Aerts A."/>
            <person name="Barry K."/>
            <person name="Henrissat B."/>
            <person name="Blanchette R."/>
            <person name="Grigoriev I."/>
            <person name="Cullen D."/>
        </authorList>
    </citation>
    <scope>NUCLEOTIDE SEQUENCE [LARGE SCALE GENOMIC DNA]</scope>
    <source>
        <strain evidence="2 3">MAD-698-R-SB12</strain>
    </source>
</reference>
<gene>
    <name evidence="2" type="ORF">POSPLADRAFT_1073596</name>
</gene>
<dbReference type="GeneID" id="36327574"/>
<proteinExistence type="predicted"/>
<dbReference type="AlphaFoldDB" id="A0A1X6NB01"/>
<accession>A0A1X6NB01</accession>
<dbReference type="EMBL" id="KZ110593">
    <property type="protein sequence ID" value="OSX65616.1"/>
    <property type="molecule type" value="Genomic_DNA"/>
</dbReference>
<dbReference type="Proteomes" id="UP000194127">
    <property type="component" value="Unassembled WGS sequence"/>
</dbReference>